<evidence type="ECO:0000256" key="4">
    <source>
        <dbReference type="ARBA" id="ARBA00022801"/>
    </source>
</evidence>
<dbReference type="Pfam" id="PF17676">
    <property type="entry name" value="Peptidase_S66C"/>
    <property type="match status" value="1"/>
</dbReference>
<keyword evidence="3" id="KW-0645">Protease</keyword>
<dbReference type="InterPro" id="IPR027461">
    <property type="entry name" value="Carboxypeptidase_A_C_sf"/>
</dbReference>
<dbReference type="Gene3D" id="3.50.30.60">
    <property type="entry name" value="LD-carboxypeptidase A C-terminal domain-like"/>
    <property type="match status" value="1"/>
</dbReference>
<evidence type="ECO:0000259" key="6">
    <source>
        <dbReference type="Pfam" id="PF02016"/>
    </source>
</evidence>
<evidence type="ECO:0000259" key="7">
    <source>
        <dbReference type="Pfam" id="PF17676"/>
    </source>
</evidence>
<dbReference type="EMBL" id="FWYE01000005">
    <property type="protein sequence ID" value="SMD31592.1"/>
    <property type="molecule type" value="Genomic_DNA"/>
</dbReference>
<dbReference type="InterPro" id="IPR027478">
    <property type="entry name" value="LdcA_N"/>
</dbReference>
<evidence type="ECO:0000256" key="2">
    <source>
        <dbReference type="ARBA" id="ARBA00022645"/>
    </source>
</evidence>
<comment type="similarity">
    <text evidence="1">Belongs to the peptidase S66 family.</text>
</comment>
<comment type="caution">
    <text evidence="8">The sequence shown here is derived from an EMBL/GenBank/DDBJ whole genome shotgun (WGS) entry which is preliminary data.</text>
</comment>
<evidence type="ECO:0000256" key="1">
    <source>
        <dbReference type="ARBA" id="ARBA00010233"/>
    </source>
</evidence>
<dbReference type="AlphaFoldDB" id="A0A8G2FXZ7"/>
<dbReference type="CDD" id="cd07025">
    <property type="entry name" value="Peptidase_S66"/>
    <property type="match status" value="1"/>
</dbReference>
<keyword evidence="5" id="KW-0720">Serine protease</keyword>
<dbReference type="GO" id="GO:0004180">
    <property type="term" value="F:carboxypeptidase activity"/>
    <property type="evidence" value="ECO:0007669"/>
    <property type="project" value="UniProtKB-KW"/>
</dbReference>
<dbReference type="Proteomes" id="UP000192315">
    <property type="component" value="Unassembled WGS sequence"/>
</dbReference>
<accession>A0A8G2FXZ7</accession>
<reference evidence="8 9" key="1">
    <citation type="submission" date="2017-04" db="EMBL/GenBank/DDBJ databases">
        <authorList>
            <person name="Varghese N."/>
            <person name="Submissions S."/>
        </authorList>
    </citation>
    <scope>NUCLEOTIDE SEQUENCE [LARGE SCALE GENOMIC DNA]</scope>
    <source>
        <strain evidence="8 9">DSM 9789</strain>
    </source>
</reference>
<protein>
    <submittedName>
        <fullName evidence="8">Muramoyltetrapeptide carboxypeptidase</fullName>
    </submittedName>
</protein>
<proteinExistence type="inferred from homology"/>
<evidence type="ECO:0000313" key="9">
    <source>
        <dbReference type="Proteomes" id="UP000192315"/>
    </source>
</evidence>
<dbReference type="Pfam" id="PF02016">
    <property type="entry name" value="Peptidase_S66"/>
    <property type="match status" value="1"/>
</dbReference>
<feature type="domain" description="LD-carboxypeptidase C-terminal" evidence="7">
    <location>
        <begin position="183"/>
        <end position="297"/>
    </location>
</feature>
<dbReference type="Gene3D" id="3.40.50.10740">
    <property type="entry name" value="Class I glutamine amidotransferase-like"/>
    <property type="match status" value="1"/>
</dbReference>
<dbReference type="InterPro" id="IPR040921">
    <property type="entry name" value="Peptidase_S66C"/>
</dbReference>
<dbReference type="PANTHER" id="PTHR30237">
    <property type="entry name" value="MURAMOYLTETRAPEPTIDE CARBOXYPEPTIDASE"/>
    <property type="match status" value="1"/>
</dbReference>
<evidence type="ECO:0000256" key="3">
    <source>
        <dbReference type="ARBA" id="ARBA00022670"/>
    </source>
</evidence>
<dbReference type="InterPro" id="IPR029062">
    <property type="entry name" value="Class_I_gatase-like"/>
</dbReference>
<dbReference type="PIRSF" id="PIRSF028757">
    <property type="entry name" value="LD-carboxypeptidase"/>
    <property type="match status" value="1"/>
</dbReference>
<sequence>MILMNRIRPERLKPGDEIRVIAPASAPDLLRLSRGVARLKKLGFKVSLGRNLKKLVQRNDLAAPAKERADELMAAFRDDNVKAVICARGGYGSIHILPLIDYDVIKEHPKIFVGYSDITALHLAINRNTNLITFHGPMVASDIEEMNKPTFKSFLDVLMGKSQKINIYEDRIIKYIIPGTVDGISLGTNISLVASLLGTNYLPEPDNRIFFIEDTDVTTGDIDRYFFSMKLAGILDKFNGFVFGDFKAIFDKEEPMPSIEDVVQKYMNELNKTSLYGAPFGHGEEQMIIPLNARIRISSEDPYIELIEEVVD</sequence>
<dbReference type="InterPro" id="IPR040449">
    <property type="entry name" value="Peptidase_S66_N"/>
</dbReference>
<keyword evidence="4" id="KW-0378">Hydrolase</keyword>
<dbReference type="GO" id="GO:0008236">
    <property type="term" value="F:serine-type peptidase activity"/>
    <property type="evidence" value="ECO:0007669"/>
    <property type="project" value="UniProtKB-KW"/>
</dbReference>
<dbReference type="SUPFAM" id="SSF141986">
    <property type="entry name" value="LD-carboxypeptidase A C-terminal domain-like"/>
    <property type="match status" value="1"/>
</dbReference>
<organism evidence="8 9">
    <name type="scientific">Picrophilus torridus (strain ATCC 700027 / DSM 9790 / JCM 10055 / NBRC 100828 / KAW 2/3)</name>
    <dbReference type="NCBI Taxonomy" id="1122961"/>
    <lineage>
        <taxon>Archaea</taxon>
        <taxon>Methanobacteriati</taxon>
        <taxon>Thermoplasmatota</taxon>
        <taxon>Thermoplasmata</taxon>
        <taxon>Thermoplasmatales</taxon>
        <taxon>Picrophilaceae</taxon>
        <taxon>Picrophilus</taxon>
    </lineage>
</organism>
<dbReference type="PANTHER" id="PTHR30237:SF2">
    <property type="entry name" value="MUREIN TETRAPEPTIDE CARBOXYPEPTIDASE"/>
    <property type="match status" value="1"/>
</dbReference>
<dbReference type="GO" id="GO:0006508">
    <property type="term" value="P:proteolysis"/>
    <property type="evidence" value="ECO:0007669"/>
    <property type="project" value="UniProtKB-KW"/>
</dbReference>
<dbReference type="SUPFAM" id="SSF52317">
    <property type="entry name" value="Class I glutamine amidotransferase-like"/>
    <property type="match status" value="1"/>
</dbReference>
<name>A0A8G2FXZ7_PICTO</name>
<feature type="domain" description="LD-carboxypeptidase N-terminal" evidence="6">
    <location>
        <begin position="18"/>
        <end position="136"/>
    </location>
</feature>
<evidence type="ECO:0000256" key="5">
    <source>
        <dbReference type="ARBA" id="ARBA00022825"/>
    </source>
</evidence>
<dbReference type="InterPro" id="IPR003507">
    <property type="entry name" value="S66_fam"/>
</dbReference>
<keyword evidence="2 8" id="KW-0121">Carboxypeptidase</keyword>
<gene>
    <name evidence="8" type="ORF">SAMN02745355_1547</name>
</gene>
<evidence type="ECO:0000313" key="8">
    <source>
        <dbReference type="EMBL" id="SMD31592.1"/>
    </source>
</evidence>
<keyword evidence="9" id="KW-1185">Reference proteome</keyword>